<evidence type="ECO:0000259" key="9">
    <source>
        <dbReference type="Pfam" id="PF00576"/>
    </source>
</evidence>
<feature type="binding site" evidence="7">
    <location>
        <position position="109"/>
    </location>
    <ligand>
        <name>substrate</name>
    </ligand>
</feature>
<dbReference type="eggNOG" id="COG2351">
    <property type="taxonomic scope" value="Bacteria"/>
</dbReference>
<protein>
    <recommendedName>
        <fullName evidence="8">5-hydroxyisourate hydrolase</fullName>
        <shortName evidence="8">HIU hydrolase</shortName>
        <shortName evidence="8">HIUHase</shortName>
        <ecNumber evidence="8">3.5.2.17</ecNumber>
    </recommendedName>
</protein>
<dbReference type="EMBL" id="CP002467">
    <property type="protein sequence ID" value="ADV84232.1"/>
    <property type="molecule type" value="Genomic_DNA"/>
</dbReference>
<dbReference type="STRING" id="401053.AciPR4_3478"/>
<evidence type="ECO:0000256" key="8">
    <source>
        <dbReference type="RuleBase" id="RU361270"/>
    </source>
</evidence>
<accession>E8UXZ8</accession>
<gene>
    <name evidence="10" type="ordered locus">AciPR4_3478</name>
</gene>
<dbReference type="Proteomes" id="UP000006844">
    <property type="component" value="Chromosome"/>
</dbReference>
<comment type="function">
    <text evidence="2">Catalyzes the hydrolysis of 5-hydroxyisourate (HIU) to 2-oxo-4-hydroxy-4-carboxy-5-ureidoimidazoline (OHCU).</text>
</comment>
<evidence type="ECO:0000256" key="7">
    <source>
        <dbReference type="PIRSR" id="PIRSR600895-51"/>
    </source>
</evidence>
<comment type="similarity">
    <text evidence="3 8">Belongs to the transthyretin family. 5-hydroxyisourate hydrolase subfamily.</text>
</comment>
<feature type="binding site" evidence="7">
    <location>
        <position position="6"/>
    </location>
    <ligand>
        <name>substrate</name>
    </ligand>
</feature>
<dbReference type="InterPro" id="IPR014306">
    <property type="entry name" value="Hydroxyisourate_hydrolase"/>
</dbReference>
<dbReference type="PROSITE" id="PS00768">
    <property type="entry name" value="TRANSTHYRETIN_1"/>
    <property type="match status" value="1"/>
</dbReference>
<dbReference type="InterPro" id="IPR023418">
    <property type="entry name" value="Thyroxine_BS"/>
</dbReference>
<evidence type="ECO:0000256" key="5">
    <source>
        <dbReference type="ARBA" id="ARBA00022631"/>
    </source>
</evidence>
<reference evidence="10 11" key="1">
    <citation type="journal article" date="2012" name="Stand. Genomic Sci.">
        <title>Complete genome sequence of Terriglobus saanensis type strain SP1PR4(T), an Acidobacteria from tundra soil.</title>
        <authorList>
            <person name="Rawat S.R."/>
            <person name="Mannisto M.K."/>
            <person name="Starovoytov V."/>
            <person name="Goodwin L."/>
            <person name="Nolan M."/>
            <person name="Hauser L."/>
            <person name="Land M."/>
            <person name="Davenport K.W."/>
            <person name="Woyke T."/>
            <person name="Haggblom M.M."/>
        </authorList>
    </citation>
    <scope>NUCLEOTIDE SEQUENCE</scope>
    <source>
        <strain evidence="11">ATCC BAA-1853 / DSM 23119 / SP1PR4</strain>
    </source>
</reference>
<comment type="subunit">
    <text evidence="4 8">Homotetramer.</text>
</comment>
<dbReference type="SUPFAM" id="SSF49472">
    <property type="entry name" value="Transthyretin (synonym: prealbumin)"/>
    <property type="match status" value="1"/>
</dbReference>
<dbReference type="GO" id="GO:0006144">
    <property type="term" value="P:purine nucleobase metabolic process"/>
    <property type="evidence" value="ECO:0007669"/>
    <property type="project" value="UniProtKB-KW"/>
</dbReference>
<proteinExistence type="inferred from homology"/>
<evidence type="ECO:0000313" key="11">
    <source>
        <dbReference type="Proteomes" id="UP000006844"/>
    </source>
</evidence>
<dbReference type="InterPro" id="IPR000895">
    <property type="entry name" value="Transthyretin/HIU_hydrolase"/>
</dbReference>
<dbReference type="Pfam" id="PF00576">
    <property type="entry name" value="Transthyretin"/>
    <property type="match status" value="1"/>
</dbReference>
<dbReference type="EC" id="3.5.2.17" evidence="8"/>
<evidence type="ECO:0000256" key="2">
    <source>
        <dbReference type="ARBA" id="ARBA00002704"/>
    </source>
</evidence>
<evidence type="ECO:0000256" key="4">
    <source>
        <dbReference type="ARBA" id="ARBA00011881"/>
    </source>
</evidence>
<dbReference type="Gene3D" id="2.60.40.180">
    <property type="entry name" value="Transthyretin/hydroxyisourate hydrolase domain"/>
    <property type="match status" value="1"/>
</dbReference>
<feature type="binding site" evidence="7">
    <location>
        <position position="44"/>
    </location>
    <ligand>
        <name>substrate</name>
    </ligand>
</feature>
<dbReference type="NCBIfam" id="TIGR02962">
    <property type="entry name" value="hdxy_isourate"/>
    <property type="match status" value="1"/>
</dbReference>
<comment type="catalytic activity">
    <reaction evidence="1 8">
        <text>5-hydroxyisourate + H2O = 5-hydroxy-2-oxo-4-ureido-2,5-dihydro-1H-imidazole-5-carboxylate + H(+)</text>
        <dbReference type="Rhea" id="RHEA:23736"/>
        <dbReference type="ChEBI" id="CHEBI:15377"/>
        <dbReference type="ChEBI" id="CHEBI:15378"/>
        <dbReference type="ChEBI" id="CHEBI:18072"/>
        <dbReference type="ChEBI" id="CHEBI:58639"/>
        <dbReference type="EC" id="3.5.2.17"/>
    </reaction>
</comment>
<keyword evidence="11" id="KW-1185">Reference proteome</keyword>
<dbReference type="OrthoDB" id="9792386at2"/>
<evidence type="ECO:0000256" key="6">
    <source>
        <dbReference type="ARBA" id="ARBA00022801"/>
    </source>
</evidence>
<keyword evidence="6 8" id="KW-0378">Hydrolase</keyword>
<organism evidence="10 11">
    <name type="scientific">Terriglobus saanensis (strain ATCC BAA-1853 / DSM 23119 / SP1PR4)</name>
    <dbReference type="NCBI Taxonomy" id="401053"/>
    <lineage>
        <taxon>Bacteria</taxon>
        <taxon>Pseudomonadati</taxon>
        <taxon>Acidobacteriota</taxon>
        <taxon>Terriglobia</taxon>
        <taxon>Terriglobales</taxon>
        <taxon>Acidobacteriaceae</taxon>
        <taxon>Terriglobus</taxon>
    </lineage>
</organism>
<evidence type="ECO:0000313" key="10">
    <source>
        <dbReference type="EMBL" id="ADV84232.1"/>
    </source>
</evidence>
<name>E8UXZ8_TERSS</name>
<dbReference type="InterPro" id="IPR036817">
    <property type="entry name" value="Transthyretin/HIU_hydrolase_sf"/>
</dbReference>
<dbReference type="CDD" id="cd05822">
    <property type="entry name" value="TLP_HIUase"/>
    <property type="match status" value="1"/>
</dbReference>
<dbReference type="PRINTS" id="PR00189">
    <property type="entry name" value="TRNSTHYRETIN"/>
</dbReference>
<dbReference type="RefSeq" id="WP_013569962.1">
    <property type="nucleotide sequence ID" value="NC_014963.1"/>
</dbReference>
<evidence type="ECO:0000256" key="1">
    <source>
        <dbReference type="ARBA" id="ARBA00001043"/>
    </source>
</evidence>
<feature type="domain" description="Transthyretin/hydroxyisourate hydrolase" evidence="9">
    <location>
        <begin position="3"/>
        <end position="111"/>
    </location>
</feature>
<sequence>MSISTHVLDTASGRPAVGMGVELELNQDGEWLTLNAAHTDADGRVKFLLPEGEIMVPGVYCARFATAAWFVAHGMKGLYPIVEITFTVEAGQAHYHVPLLLTSNGYTTYRGS</sequence>
<dbReference type="HOGENOM" id="CLU_115536_1_0_0"/>
<dbReference type="InterPro" id="IPR023416">
    <property type="entry name" value="Transthyretin/HIU_hydrolase_d"/>
</dbReference>
<evidence type="ECO:0000256" key="3">
    <source>
        <dbReference type="ARBA" id="ARBA00009850"/>
    </source>
</evidence>
<dbReference type="GO" id="GO:0033971">
    <property type="term" value="F:hydroxyisourate hydrolase activity"/>
    <property type="evidence" value="ECO:0007669"/>
    <property type="project" value="UniProtKB-EC"/>
</dbReference>
<dbReference type="PANTHER" id="PTHR10395">
    <property type="entry name" value="URICASE AND TRANSTHYRETIN-RELATED"/>
    <property type="match status" value="1"/>
</dbReference>
<dbReference type="PANTHER" id="PTHR10395:SF7">
    <property type="entry name" value="5-HYDROXYISOURATE HYDROLASE"/>
    <property type="match status" value="1"/>
</dbReference>
<dbReference type="AlphaFoldDB" id="E8UXZ8"/>
<dbReference type="KEGG" id="tsa:AciPR4_3478"/>
<keyword evidence="5 8" id="KW-0659">Purine metabolism</keyword>